<comment type="subcellular location">
    <subcellularLocation>
        <location evidence="1">Cell membrane</location>
        <topology evidence="1">Multi-pass membrane protein</topology>
    </subcellularLocation>
</comment>
<dbReference type="NCBIfam" id="TIGR00688">
    <property type="entry name" value="rarD"/>
    <property type="match status" value="1"/>
</dbReference>
<sequence>MTTNNDTKQGVIFAILAYVMWGMAPIYFKQLHQVPAYEILAHRALWSCILIAVLLSLFRLWPMVKSVLSVPKNVFLLICTSLLISVNWLTYIWAVNNDHLLDASLGYFINPIINVLLGMVFLSERLRKLQWAAILLAVIGILIQVITLGYLPWVALVLSCSFGFYGLLRKKLHLNALVGLLIETIIMLPVAATYLFIFADSATSDLSANSMHLNLLLLSAAFVTTIPLLCFNHAAIRLPLSTLGFFQYIGPTLIFILGVTLYDEVVNTETLLTFGFIWAGLVVFSIDAFKNNRHQRAKLKSSS</sequence>
<gene>
    <name evidence="10" type="primary">rarD</name>
    <name evidence="10" type="ORF">MORIYA_3061</name>
</gene>
<dbReference type="InterPro" id="IPR004626">
    <property type="entry name" value="RarD"/>
</dbReference>
<feature type="transmembrane region" description="Helical" evidence="8">
    <location>
        <begin position="238"/>
        <end position="259"/>
    </location>
</feature>
<evidence type="ECO:0000256" key="8">
    <source>
        <dbReference type="SAM" id="Phobius"/>
    </source>
</evidence>
<keyword evidence="5 8" id="KW-0812">Transmembrane</keyword>
<keyword evidence="6 8" id="KW-1133">Transmembrane helix</keyword>
<evidence type="ECO:0000313" key="10">
    <source>
        <dbReference type="EMBL" id="SQD79517.1"/>
    </source>
</evidence>
<dbReference type="PANTHER" id="PTHR22911">
    <property type="entry name" value="ACYL-MALONYL CONDENSING ENZYME-RELATED"/>
    <property type="match status" value="1"/>
</dbReference>
<evidence type="ECO:0000259" key="9">
    <source>
        <dbReference type="Pfam" id="PF00892"/>
    </source>
</evidence>
<dbReference type="InterPro" id="IPR000620">
    <property type="entry name" value="EamA_dom"/>
</dbReference>
<evidence type="ECO:0000256" key="5">
    <source>
        <dbReference type="ARBA" id="ARBA00022692"/>
    </source>
</evidence>
<reference evidence="11" key="1">
    <citation type="submission" date="2018-05" db="EMBL/GenBank/DDBJ databases">
        <authorList>
            <person name="Cea G.-C."/>
            <person name="William W."/>
        </authorList>
    </citation>
    <scope>NUCLEOTIDE SEQUENCE [LARGE SCALE GENOMIC DNA]</scope>
    <source>
        <strain evidence="11">DB21MT 5</strain>
    </source>
</reference>
<comment type="similarity">
    <text evidence="2">Belongs to the EamA transporter family.</text>
</comment>
<feature type="transmembrane region" description="Helical" evidence="8">
    <location>
        <begin position="152"/>
        <end position="168"/>
    </location>
</feature>
<keyword evidence="3" id="KW-0813">Transport</keyword>
<dbReference type="GO" id="GO:0005886">
    <property type="term" value="C:plasma membrane"/>
    <property type="evidence" value="ECO:0007669"/>
    <property type="project" value="UniProtKB-SubCell"/>
</dbReference>
<dbReference type="AlphaFoldDB" id="A0A330LRF5"/>
<evidence type="ECO:0000256" key="4">
    <source>
        <dbReference type="ARBA" id="ARBA00022475"/>
    </source>
</evidence>
<evidence type="ECO:0000256" key="7">
    <source>
        <dbReference type="ARBA" id="ARBA00023136"/>
    </source>
</evidence>
<evidence type="ECO:0000256" key="1">
    <source>
        <dbReference type="ARBA" id="ARBA00004651"/>
    </source>
</evidence>
<dbReference type="KEGG" id="mya:MORIYA_3061"/>
<organism evidence="10 11">
    <name type="scientific">Moritella yayanosii</name>
    <dbReference type="NCBI Taxonomy" id="69539"/>
    <lineage>
        <taxon>Bacteria</taxon>
        <taxon>Pseudomonadati</taxon>
        <taxon>Pseudomonadota</taxon>
        <taxon>Gammaproteobacteria</taxon>
        <taxon>Alteromonadales</taxon>
        <taxon>Moritellaceae</taxon>
        <taxon>Moritella</taxon>
    </lineage>
</organism>
<keyword evidence="4" id="KW-1003">Cell membrane</keyword>
<feature type="domain" description="EamA" evidence="9">
    <location>
        <begin position="10"/>
        <end position="143"/>
    </location>
</feature>
<feature type="transmembrane region" description="Helical" evidence="8">
    <location>
        <begin position="129"/>
        <end position="146"/>
    </location>
</feature>
<dbReference type="OrthoDB" id="369870at2"/>
<keyword evidence="7 8" id="KW-0472">Membrane</keyword>
<dbReference type="PANTHER" id="PTHR22911:SF137">
    <property type="entry name" value="SOLUTE CARRIER FAMILY 35 MEMBER G2-RELATED"/>
    <property type="match status" value="1"/>
</dbReference>
<accession>A0A330LRF5</accession>
<dbReference type="EMBL" id="LS483250">
    <property type="protein sequence ID" value="SQD79517.1"/>
    <property type="molecule type" value="Genomic_DNA"/>
</dbReference>
<proteinExistence type="inferred from homology"/>
<dbReference type="Pfam" id="PF00892">
    <property type="entry name" value="EamA"/>
    <property type="match status" value="1"/>
</dbReference>
<name>A0A330LRF5_9GAMM</name>
<evidence type="ECO:0000256" key="2">
    <source>
        <dbReference type="ARBA" id="ARBA00007362"/>
    </source>
</evidence>
<feature type="transmembrane region" description="Helical" evidence="8">
    <location>
        <begin position="271"/>
        <end position="289"/>
    </location>
</feature>
<feature type="transmembrane region" description="Helical" evidence="8">
    <location>
        <begin position="180"/>
        <end position="199"/>
    </location>
</feature>
<feature type="transmembrane region" description="Helical" evidence="8">
    <location>
        <begin position="211"/>
        <end position="231"/>
    </location>
</feature>
<feature type="transmembrane region" description="Helical" evidence="8">
    <location>
        <begin position="12"/>
        <end position="28"/>
    </location>
</feature>
<evidence type="ECO:0000313" key="11">
    <source>
        <dbReference type="Proteomes" id="UP000250163"/>
    </source>
</evidence>
<keyword evidence="11" id="KW-1185">Reference proteome</keyword>
<evidence type="ECO:0000256" key="6">
    <source>
        <dbReference type="ARBA" id="ARBA00022989"/>
    </source>
</evidence>
<protein>
    <submittedName>
        <fullName evidence="10">Putative chloramphenicol resistance permease</fullName>
    </submittedName>
</protein>
<dbReference type="SUPFAM" id="SSF103481">
    <property type="entry name" value="Multidrug resistance efflux transporter EmrE"/>
    <property type="match status" value="2"/>
</dbReference>
<feature type="transmembrane region" description="Helical" evidence="8">
    <location>
        <begin position="73"/>
        <end position="93"/>
    </location>
</feature>
<evidence type="ECO:0000256" key="3">
    <source>
        <dbReference type="ARBA" id="ARBA00022448"/>
    </source>
</evidence>
<feature type="transmembrane region" description="Helical" evidence="8">
    <location>
        <begin position="40"/>
        <end position="61"/>
    </location>
</feature>
<dbReference type="RefSeq" id="WP_112716228.1">
    <property type="nucleotide sequence ID" value="NZ_LS483250.1"/>
</dbReference>
<dbReference type="InterPro" id="IPR037185">
    <property type="entry name" value="EmrE-like"/>
</dbReference>
<feature type="transmembrane region" description="Helical" evidence="8">
    <location>
        <begin position="105"/>
        <end position="122"/>
    </location>
</feature>
<dbReference type="Proteomes" id="UP000250163">
    <property type="component" value="Chromosome MORIYA"/>
</dbReference>